<evidence type="ECO:0000313" key="17">
    <source>
        <dbReference type="EMBL" id="ARN79169.1"/>
    </source>
</evidence>
<protein>
    <recommendedName>
        <fullName evidence="4">ADP-ribose pyrophosphatase</fullName>
        <ecNumber evidence="3">3.6.1.13</ecNumber>
    </recommendedName>
    <alternativeName>
        <fullName evidence="9">ADP-ribose diphosphatase</fullName>
    </alternativeName>
    <alternativeName>
        <fullName evidence="11">ADP-ribose phosphohydrolase</fullName>
    </alternativeName>
    <alternativeName>
        <fullName evidence="10">Adenosine diphosphoribose pyrophosphatase</fullName>
    </alternativeName>
</protein>
<keyword evidence="5 13" id="KW-0479">Metal-binding</keyword>
<reference evidence="17 18" key="1">
    <citation type="submission" date="2016-11" db="EMBL/GenBank/DDBJ databases">
        <title>Trade-off between light-utilization and light-protection in marine flavobacteria.</title>
        <authorList>
            <person name="Kumagai Y."/>
        </authorList>
    </citation>
    <scope>NUCLEOTIDE SEQUENCE [LARGE SCALE GENOMIC DNA]</scope>
    <source>
        <strain evidence="17 18">JCM 13191</strain>
    </source>
</reference>
<comment type="catalytic activity">
    <reaction evidence="12">
        <text>ADP-D-ribose + H2O = D-ribose 5-phosphate + AMP + 2 H(+)</text>
        <dbReference type="Rhea" id="RHEA:10412"/>
        <dbReference type="ChEBI" id="CHEBI:15377"/>
        <dbReference type="ChEBI" id="CHEBI:15378"/>
        <dbReference type="ChEBI" id="CHEBI:57967"/>
        <dbReference type="ChEBI" id="CHEBI:78346"/>
        <dbReference type="ChEBI" id="CHEBI:456215"/>
        <dbReference type="EC" id="3.6.1.13"/>
    </reaction>
</comment>
<evidence type="ECO:0000256" key="3">
    <source>
        <dbReference type="ARBA" id="ARBA00012453"/>
    </source>
</evidence>
<dbReference type="EC" id="3.6.1.13" evidence="3"/>
<dbReference type="GO" id="GO:0019693">
    <property type="term" value="P:ribose phosphate metabolic process"/>
    <property type="evidence" value="ECO:0007669"/>
    <property type="project" value="TreeGrafter"/>
</dbReference>
<evidence type="ECO:0000313" key="18">
    <source>
        <dbReference type="Proteomes" id="UP000193431"/>
    </source>
</evidence>
<dbReference type="SUPFAM" id="SSF55811">
    <property type="entry name" value="Nudix"/>
    <property type="match status" value="1"/>
</dbReference>
<dbReference type="STRING" id="331648.BST97_14910"/>
<evidence type="ECO:0000256" key="13">
    <source>
        <dbReference type="PIRSR" id="PIRSR604385-2"/>
    </source>
</evidence>
<dbReference type="PROSITE" id="PS51462">
    <property type="entry name" value="NUDIX"/>
    <property type="match status" value="1"/>
</dbReference>
<dbReference type="Proteomes" id="UP000193431">
    <property type="component" value="Chromosome"/>
</dbReference>
<evidence type="ECO:0000256" key="5">
    <source>
        <dbReference type="ARBA" id="ARBA00022723"/>
    </source>
</evidence>
<feature type="binding site" evidence="13">
    <location>
        <position position="151"/>
    </location>
    <ligand>
        <name>Mg(2+)</name>
        <dbReference type="ChEBI" id="CHEBI:18420"/>
        <label>2</label>
    </ligand>
</feature>
<evidence type="ECO:0000256" key="9">
    <source>
        <dbReference type="ARBA" id="ARBA00030162"/>
    </source>
</evidence>
<dbReference type="Pfam" id="PF00293">
    <property type="entry name" value="NUDIX"/>
    <property type="match status" value="1"/>
</dbReference>
<dbReference type="Gene3D" id="3.90.79.10">
    <property type="entry name" value="Nucleoside Triphosphate Pyrophosphohydrolase"/>
    <property type="match status" value="1"/>
</dbReference>
<feature type="binding site" evidence="13">
    <location>
        <position position="82"/>
    </location>
    <ligand>
        <name>Mg(2+)</name>
        <dbReference type="ChEBI" id="CHEBI:18420"/>
        <label>1</label>
    </ligand>
</feature>
<comment type="function">
    <text evidence="8">Acts on ADP-mannose and ADP-glucose as well as ADP-ribose. Prevents glycogen biosynthesis. The reaction catalyzed by this enzyme is a limiting step of the gluconeogenic process.</text>
</comment>
<feature type="binding site" evidence="13">
    <location>
        <position position="102"/>
    </location>
    <ligand>
        <name>Mg(2+)</name>
        <dbReference type="ChEBI" id="CHEBI:18420"/>
        <label>1</label>
    </ligand>
</feature>
<dbReference type="NCBIfam" id="TIGR00052">
    <property type="entry name" value="nudix-type nucleoside diphosphatase, YffH/AdpP family"/>
    <property type="match status" value="1"/>
</dbReference>
<dbReference type="InterPro" id="IPR004385">
    <property type="entry name" value="NDP_pyrophosphatase"/>
</dbReference>
<dbReference type="PANTHER" id="PTHR11839">
    <property type="entry name" value="UDP/ADP-SUGAR PYROPHOSPHATASE"/>
    <property type="match status" value="1"/>
</dbReference>
<evidence type="ECO:0000256" key="11">
    <source>
        <dbReference type="ARBA" id="ARBA00033056"/>
    </source>
</evidence>
<keyword evidence="6 15" id="KW-0378">Hydrolase</keyword>
<evidence type="ECO:0000256" key="7">
    <source>
        <dbReference type="ARBA" id="ARBA00022842"/>
    </source>
</evidence>
<dbReference type="RefSeq" id="WP_085767974.1">
    <property type="nucleotide sequence ID" value="NZ_CP019344.1"/>
</dbReference>
<evidence type="ECO:0000256" key="8">
    <source>
        <dbReference type="ARBA" id="ARBA00025164"/>
    </source>
</evidence>
<evidence type="ECO:0000256" key="6">
    <source>
        <dbReference type="ARBA" id="ARBA00022801"/>
    </source>
</evidence>
<dbReference type="EMBL" id="CP019344">
    <property type="protein sequence ID" value="ARN79169.1"/>
    <property type="molecule type" value="Genomic_DNA"/>
</dbReference>
<gene>
    <name evidence="17" type="ORF">BST97_14910</name>
</gene>
<dbReference type="GO" id="GO:0005829">
    <property type="term" value="C:cytosol"/>
    <property type="evidence" value="ECO:0007669"/>
    <property type="project" value="TreeGrafter"/>
</dbReference>
<evidence type="ECO:0000256" key="2">
    <source>
        <dbReference type="ARBA" id="ARBA00007482"/>
    </source>
</evidence>
<feature type="short sequence motif" description="Nudix box" evidence="14">
    <location>
        <begin position="83"/>
        <end position="105"/>
    </location>
</feature>
<dbReference type="InterPro" id="IPR000086">
    <property type="entry name" value="NUDIX_hydrolase_dom"/>
</dbReference>
<dbReference type="AlphaFoldDB" id="A0A1W6MNX5"/>
<evidence type="ECO:0000256" key="15">
    <source>
        <dbReference type="RuleBase" id="RU003476"/>
    </source>
</evidence>
<evidence type="ECO:0000256" key="10">
    <source>
        <dbReference type="ARBA" id="ARBA00030308"/>
    </source>
</evidence>
<dbReference type="InterPro" id="IPR015797">
    <property type="entry name" value="NUDIX_hydrolase-like_dom_sf"/>
</dbReference>
<dbReference type="PANTHER" id="PTHR11839:SF5">
    <property type="entry name" value="ADP-RIBOSE PYROPHOSPHATASE"/>
    <property type="match status" value="1"/>
</dbReference>
<name>A0A1W6MNX5_9FLAO</name>
<dbReference type="PROSITE" id="PS00893">
    <property type="entry name" value="NUDIX_BOX"/>
    <property type="match status" value="1"/>
</dbReference>
<feature type="binding site" evidence="13">
    <location>
        <position position="98"/>
    </location>
    <ligand>
        <name>Mg(2+)</name>
        <dbReference type="ChEBI" id="CHEBI:18420"/>
        <label>1</label>
    </ligand>
</feature>
<dbReference type="InterPro" id="IPR020476">
    <property type="entry name" value="Nudix_hydrolase"/>
</dbReference>
<dbReference type="InterPro" id="IPR020084">
    <property type="entry name" value="NUDIX_hydrolase_CS"/>
</dbReference>
<evidence type="ECO:0000256" key="4">
    <source>
        <dbReference type="ARBA" id="ARBA00013297"/>
    </source>
</evidence>
<feature type="domain" description="Nudix hydrolase" evidence="16">
    <location>
        <begin position="42"/>
        <end position="185"/>
    </location>
</feature>
<comment type="similarity">
    <text evidence="2">Belongs to the Nudix hydrolase family. NudF subfamily.</text>
</comment>
<keyword evidence="18" id="KW-1185">Reference proteome</keyword>
<dbReference type="GO" id="GO:0019144">
    <property type="term" value="F:ADP-sugar diphosphatase activity"/>
    <property type="evidence" value="ECO:0007669"/>
    <property type="project" value="TreeGrafter"/>
</dbReference>
<comment type="cofactor">
    <cofactor evidence="1 13">
        <name>Mg(2+)</name>
        <dbReference type="ChEBI" id="CHEBI:18420"/>
    </cofactor>
</comment>
<accession>A0A1W6MNX5</accession>
<proteinExistence type="inferred from homology"/>
<dbReference type="GO" id="GO:0006753">
    <property type="term" value="P:nucleoside phosphate metabolic process"/>
    <property type="evidence" value="ECO:0007669"/>
    <property type="project" value="TreeGrafter"/>
</dbReference>
<evidence type="ECO:0000256" key="14">
    <source>
        <dbReference type="PIRSR" id="PIRSR604385-3"/>
    </source>
</evidence>
<sequence>MDYKVKSEKIVLDKFLKVFEAEVEHDTYRNEGKIQATRLALDRGDSVAILIYERDTDQFLFTEQFRYPSSRRNVPFILELPAGAIDDGETAQDAAQREVLEEIGYKIDNLEKISTYFPSPGMSSEVIHLFFAQVETGDKVNNGGGAASEKEDIKLVPLSRKRALEKLPQGFFNNSITIIGLQWFLLNKENLI</sequence>
<evidence type="ECO:0000256" key="12">
    <source>
        <dbReference type="ARBA" id="ARBA00049546"/>
    </source>
</evidence>
<keyword evidence="7 13" id="KW-0460">Magnesium</keyword>
<evidence type="ECO:0000256" key="1">
    <source>
        <dbReference type="ARBA" id="ARBA00001946"/>
    </source>
</evidence>
<dbReference type="OrthoDB" id="1523642at2"/>
<organism evidence="17 18">
    <name type="scientific">Nonlabens spongiae</name>
    <dbReference type="NCBI Taxonomy" id="331648"/>
    <lineage>
        <taxon>Bacteria</taxon>
        <taxon>Pseudomonadati</taxon>
        <taxon>Bacteroidota</taxon>
        <taxon>Flavobacteriia</taxon>
        <taxon>Flavobacteriales</taxon>
        <taxon>Flavobacteriaceae</taxon>
        <taxon>Nonlabens</taxon>
    </lineage>
</organism>
<dbReference type="GO" id="GO:0047631">
    <property type="term" value="F:ADP-ribose diphosphatase activity"/>
    <property type="evidence" value="ECO:0007669"/>
    <property type="project" value="UniProtKB-EC"/>
</dbReference>
<evidence type="ECO:0000259" key="16">
    <source>
        <dbReference type="PROSITE" id="PS51462"/>
    </source>
</evidence>
<dbReference type="PRINTS" id="PR00502">
    <property type="entry name" value="NUDIXFAMILY"/>
</dbReference>
<dbReference type="GO" id="GO:0046872">
    <property type="term" value="F:metal ion binding"/>
    <property type="evidence" value="ECO:0007669"/>
    <property type="project" value="UniProtKB-KW"/>
</dbReference>